<dbReference type="RefSeq" id="WP_121197644.1">
    <property type="nucleotide sequence ID" value="NZ_RBKU01000001.1"/>
</dbReference>
<dbReference type="AlphaFoldDB" id="A0A495J1N6"/>
<comment type="caution">
    <text evidence="1">The sequence shown here is derived from an EMBL/GenBank/DDBJ whole genome shotgun (WGS) entry which is preliminary data.</text>
</comment>
<proteinExistence type="predicted"/>
<dbReference type="EMBL" id="RBKU01000001">
    <property type="protein sequence ID" value="RKR81999.1"/>
    <property type="molecule type" value="Genomic_DNA"/>
</dbReference>
<evidence type="ECO:0000313" key="2">
    <source>
        <dbReference type="Proteomes" id="UP000268007"/>
    </source>
</evidence>
<sequence length="71" mass="8116">MNRSGLSDLTSLQINPKPNQIITDFEEFKAGYKLMQLKLDGDTLLSRFFLVITGSLKLLTLEMQVRLRSAR</sequence>
<accession>A0A495J1N6</accession>
<name>A0A495J1N6_9SPHI</name>
<reference evidence="1 2" key="1">
    <citation type="submission" date="2018-10" db="EMBL/GenBank/DDBJ databases">
        <title>Genomic Encyclopedia of Archaeal and Bacterial Type Strains, Phase II (KMG-II): from individual species to whole genera.</title>
        <authorList>
            <person name="Goeker M."/>
        </authorList>
    </citation>
    <scope>NUCLEOTIDE SEQUENCE [LARGE SCALE GENOMIC DNA]</scope>
    <source>
        <strain evidence="1 2">DSM 18602</strain>
    </source>
</reference>
<dbReference type="OrthoDB" id="2914911at2"/>
<dbReference type="Proteomes" id="UP000268007">
    <property type="component" value="Unassembled WGS sequence"/>
</dbReference>
<evidence type="ECO:0000313" key="1">
    <source>
        <dbReference type="EMBL" id="RKR81999.1"/>
    </source>
</evidence>
<keyword evidence="2" id="KW-1185">Reference proteome</keyword>
<protein>
    <submittedName>
        <fullName evidence="1">Uncharacterized protein</fullName>
    </submittedName>
</protein>
<organism evidence="1 2">
    <name type="scientific">Mucilaginibacter gracilis</name>
    <dbReference type="NCBI Taxonomy" id="423350"/>
    <lineage>
        <taxon>Bacteria</taxon>
        <taxon>Pseudomonadati</taxon>
        <taxon>Bacteroidota</taxon>
        <taxon>Sphingobacteriia</taxon>
        <taxon>Sphingobacteriales</taxon>
        <taxon>Sphingobacteriaceae</taxon>
        <taxon>Mucilaginibacter</taxon>
    </lineage>
</organism>
<gene>
    <name evidence="1" type="ORF">BDD43_2163</name>
</gene>